<dbReference type="PROSITE" id="PS51257">
    <property type="entry name" value="PROKAR_LIPOPROTEIN"/>
    <property type="match status" value="1"/>
</dbReference>
<dbReference type="EMBL" id="FZNT01000002">
    <property type="protein sequence ID" value="SNR39975.1"/>
    <property type="molecule type" value="Genomic_DNA"/>
</dbReference>
<protein>
    <recommendedName>
        <fullName evidence="3">Lipoprotein</fullName>
    </recommendedName>
</protein>
<evidence type="ECO:0008006" key="3">
    <source>
        <dbReference type="Google" id="ProtNLM"/>
    </source>
</evidence>
<accession>A0A238W051</accession>
<proteinExistence type="predicted"/>
<sequence>MKTLKKTSIGIAVIGLLLFISCGSTSKISENNPPFKVLSATYTEWLGGQPGVNGVLVSIKIDNLAIKLDSVYFRNTSALLKLNKKTTSYNVSIVLPNTNKNLQLDIDPRKEFGNEVPDISTKIPFELNDNEAVVSYLQKGKTNYYKISSLIEIKKEKRK</sequence>
<organism evidence="1 2">
    <name type="scientific">Lutibacter agarilyticus</name>
    <dbReference type="NCBI Taxonomy" id="1109740"/>
    <lineage>
        <taxon>Bacteria</taxon>
        <taxon>Pseudomonadati</taxon>
        <taxon>Bacteroidota</taxon>
        <taxon>Flavobacteriia</taxon>
        <taxon>Flavobacteriales</taxon>
        <taxon>Flavobacteriaceae</taxon>
        <taxon>Lutibacter</taxon>
    </lineage>
</organism>
<name>A0A238W051_9FLAO</name>
<keyword evidence="2" id="KW-1185">Reference proteome</keyword>
<dbReference type="AlphaFoldDB" id="A0A238W051"/>
<gene>
    <name evidence="1" type="ORF">SAMN06265371_102305</name>
</gene>
<dbReference type="Proteomes" id="UP000198384">
    <property type="component" value="Unassembled WGS sequence"/>
</dbReference>
<dbReference type="OrthoDB" id="1364277at2"/>
<reference evidence="1 2" key="1">
    <citation type="submission" date="2017-06" db="EMBL/GenBank/DDBJ databases">
        <authorList>
            <person name="Kim H.J."/>
            <person name="Triplett B.A."/>
        </authorList>
    </citation>
    <scope>NUCLEOTIDE SEQUENCE [LARGE SCALE GENOMIC DNA]</scope>
    <source>
        <strain evidence="1 2">DSM 29150</strain>
    </source>
</reference>
<dbReference type="RefSeq" id="WP_089380492.1">
    <property type="nucleotide sequence ID" value="NZ_FZNT01000002.1"/>
</dbReference>
<evidence type="ECO:0000313" key="1">
    <source>
        <dbReference type="EMBL" id="SNR39975.1"/>
    </source>
</evidence>
<evidence type="ECO:0000313" key="2">
    <source>
        <dbReference type="Proteomes" id="UP000198384"/>
    </source>
</evidence>